<keyword evidence="3" id="KW-1185">Reference proteome</keyword>
<dbReference type="AlphaFoldDB" id="A0A1M6WQN0"/>
<dbReference type="Pfam" id="PF19587">
    <property type="entry name" value="DUF6094"/>
    <property type="match status" value="1"/>
</dbReference>
<dbReference type="SUPFAM" id="SSF53335">
    <property type="entry name" value="S-adenosyl-L-methionine-dependent methyltransferases"/>
    <property type="match status" value="1"/>
</dbReference>
<evidence type="ECO:0000313" key="2">
    <source>
        <dbReference type="EMBL" id="SHK96062.1"/>
    </source>
</evidence>
<reference evidence="3" key="1">
    <citation type="submission" date="2016-11" db="EMBL/GenBank/DDBJ databases">
        <authorList>
            <person name="Varghese N."/>
            <person name="Submissions S."/>
        </authorList>
    </citation>
    <scope>NUCLEOTIDE SEQUENCE [LARGE SCALE GENOMIC DNA]</scope>
    <source>
        <strain evidence="3">USBA-503</strain>
    </source>
</reference>
<dbReference type="Gene3D" id="3.40.50.150">
    <property type="entry name" value="Vaccinia Virus protein VP39"/>
    <property type="match status" value="1"/>
</dbReference>
<accession>A0A1M6WQN0</accession>
<protein>
    <recommendedName>
        <fullName evidence="1">DUF6094 domain-containing protein</fullName>
    </recommendedName>
</protein>
<feature type="domain" description="DUF6094" evidence="1">
    <location>
        <begin position="6"/>
        <end position="182"/>
    </location>
</feature>
<proteinExistence type="predicted"/>
<dbReference type="CDD" id="cd02440">
    <property type="entry name" value="AdoMet_MTases"/>
    <property type="match status" value="1"/>
</dbReference>
<sequence length="349" mass="39834">MRLEGIAKAGYYPTPISMVEQVVRRLEPKEAYIRLLDPCCGTGEALERLAKHFSNVATYGVELDGQRAAEAQKRLDQVVHVAFERARIEKESMSLLFLNPPYDEVSGQKSEGLRSEWVFLRDTTKWLTPGGLLVYIIPRYVLTKSIIDSLIFRFTDIGVYRFTDREYAVYQQIVIFGQKRQKPITRISDLTEADYVTRNTLLWVGKEETKLPTIDIQDGRTWGIPGVEERPILFRGHVYDKAELAQDLLHSEAFQIASNMLYGNDPHHKLHRPLLPFRRTHMATLIASGVLNGAIGVDENRHMVVGMSRKKVTRDIVKKDDETEVIVDSESYITAVRTIEANGTIRTIE</sequence>
<evidence type="ECO:0000259" key="1">
    <source>
        <dbReference type="Pfam" id="PF19587"/>
    </source>
</evidence>
<dbReference type="InterPro" id="IPR046076">
    <property type="entry name" value="DUF6094"/>
</dbReference>
<dbReference type="RefSeq" id="WP_072875127.1">
    <property type="nucleotide sequence ID" value="NZ_FRAF01000029.1"/>
</dbReference>
<dbReference type="Proteomes" id="UP000184016">
    <property type="component" value="Unassembled WGS sequence"/>
</dbReference>
<dbReference type="STRING" id="1830138.SAMN05443507_12912"/>
<gene>
    <name evidence="2" type="ORF">SAMN05443507_12912</name>
</gene>
<dbReference type="OrthoDB" id="1843260at2"/>
<dbReference type="InterPro" id="IPR029063">
    <property type="entry name" value="SAM-dependent_MTases_sf"/>
</dbReference>
<evidence type="ECO:0000313" key="3">
    <source>
        <dbReference type="Proteomes" id="UP000184016"/>
    </source>
</evidence>
<name>A0A1M6WQN0_9BACL</name>
<organism evidence="2 3">
    <name type="scientific">Alicyclobacillus tolerans</name>
    <dbReference type="NCBI Taxonomy" id="90970"/>
    <lineage>
        <taxon>Bacteria</taxon>
        <taxon>Bacillati</taxon>
        <taxon>Bacillota</taxon>
        <taxon>Bacilli</taxon>
        <taxon>Bacillales</taxon>
        <taxon>Alicyclobacillaceae</taxon>
        <taxon>Alicyclobacillus</taxon>
    </lineage>
</organism>
<dbReference type="EMBL" id="FRAF01000029">
    <property type="protein sequence ID" value="SHK96062.1"/>
    <property type="molecule type" value="Genomic_DNA"/>
</dbReference>
<dbReference type="PRINTS" id="PR00507">
    <property type="entry name" value="N12N6MTFRASE"/>
</dbReference>